<dbReference type="GeneID" id="98317801"/>
<protein>
    <recommendedName>
        <fullName evidence="1">Helicase Helix-turn-helix domain-containing protein</fullName>
    </recommendedName>
</protein>
<dbReference type="Proteomes" id="UP000051451">
    <property type="component" value="Unassembled WGS sequence"/>
</dbReference>
<organism evidence="2 3">
    <name type="scientific">Liquorilactobacillus ghanensis DSM 18630</name>
    <dbReference type="NCBI Taxonomy" id="1423750"/>
    <lineage>
        <taxon>Bacteria</taxon>
        <taxon>Bacillati</taxon>
        <taxon>Bacillota</taxon>
        <taxon>Bacilli</taxon>
        <taxon>Lactobacillales</taxon>
        <taxon>Lactobacillaceae</taxon>
        <taxon>Liquorilactobacillus</taxon>
    </lineage>
</organism>
<comment type="caution">
    <text evidence="2">The sequence shown here is derived from an EMBL/GenBank/DDBJ whole genome shotgun (WGS) entry which is preliminary data.</text>
</comment>
<evidence type="ECO:0000313" key="2">
    <source>
        <dbReference type="EMBL" id="KRM08264.1"/>
    </source>
</evidence>
<dbReference type="AlphaFoldDB" id="A0A0R1VR82"/>
<evidence type="ECO:0000259" key="1">
    <source>
        <dbReference type="Pfam" id="PF14493"/>
    </source>
</evidence>
<dbReference type="STRING" id="1423750.FC89_GL001602"/>
<evidence type="ECO:0000313" key="3">
    <source>
        <dbReference type="Proteomes" id="UP000051451"/>
    </source>
</evidence>
<dbReference type="InterPro" id="IPR029491">
    <property type="entry name" value="Helicase_HTH"/>
</dbReference>
<dbReference type="Pfam" id="PF14493">
    <property type="entry name" value="HTH_40"/>
    <property type="match status" value="1"/>
</dbReference>
<dbReference type="RefSeq" id="WP_057870548.1">
    <property type="nucleotide sequence ID" value="NZ_AZGB01000001.1"/>
</dbReference>
<name>A0A0R1VR82_9LACO</name>
<accession>A0A0R1VR82</accession>
<gene>
    <name evidence="2" type="ORF">FC89_GL001602</name>
</gene>
<keyword evidence="3" id="KW-1185">Reference proteome</keyword>
<feature type="domain" description="Helicase Helix-turn-helix" evidence="1">
    <location>
        <begin position="248"/>
        <end position="335"/>
    </location>
</feature>
<dbReference type="OrthoDB" id="2146354at2"/>
<reference evidence="2 3" key="1">
    <citation type="journal article" date="2015" name="Genome Announc.">
        <title>Expanding the biotechnology potential of lactobacilli through comparative genomics of 213 strains and associated genera.</title>
        <authorList>
            <person name="Sun Z."/>
            <person name="Harris H.M."/>
            <person name="McCann A."/>
            <person name="Guo C."/>
            <person name="Argimon S."/>
            <person name="Zhang W."/>
            <person name="Yang X."/>
            <person name="Jeffery I.B."/>
            <person name="Cooney J.C."/>
            <person name="Kagawa T.F."/>
            <person name="Liu W."/>
            <person name="Song Y."/>
            <person name="Salvetti E."/>
            <person name="Wrobel A."/>
            <person name="Rasinkangas P."/>
            <person name="Parkhill J."/>
            <person name="Rea M.C."/>
            <person name="O'Sullivan O."/>
            <person name="Ritari J."/>
            <person name="Douillard F.P."/>
            <person name="Paul Ross R."/>
            <person name="Yang R."/>
            <person name="Briner A.E."/>
            <person name="Felis G.E."/>
            <person name="de Vos W.M."/>
            <person name="Barrangou R."/>
            <person name="Klaenhammer T.R."/>
            <person name="Caufield P.W."/>
            <person name="Cui Y."/>
            <person name="Zhang H."/>
            <person name="O'Toole P.W."/>
        </authorList>
    </citation>
    <scope>NUCLEOTIDE SEQUENCE [LARGE SCALE GENOMIC DNA]</scope>
    <source>
        <strain evidence="2 3">DSM 18630</strain>
    </source>
</reference>
<proteinExistence type="predicted"/>
<sequence>MADQRLLYFFSAKQPRRPAVIRQILINKRTVSNLFWGLNYQLLSWLAVAPKLEAAYFNQQIELLLQTKALQQTTAGLVLTAAGSQQWQLYQTSDLHYWRQAPQLVQHYQVGAWQAMLALLIQVFSEMSYHNVHYYVNVTDPQLQYWLKRWLQHNPRQQLQAQFVRTLTEFLTTQESPAANIFLNMYSGHQIAGRTLLQLQQQTGWTVAELNCLRTDLSLQLAEKLLREGPAWQALIGLFRKNSLLSASTAITYQAFLNQYPLAKIAQKRQLKLSTIQEHLLEAAIFATDFPYLKILPTKIQQQLITLFRGQTIPAEWNYQVAQQQEISFFYFRLFQIQQLKLRQGRLSIANHN</sequence>
<dbReference type="PATRIC" id="fig|1423750.3.peg.1645"/>
<dbReference type="EMBL" id="AZGB01000001">
    <property type="protein sequence ID" value="KRM08264.1"/>
    <property type="molecule type" value="Genomic_DNA"/>
</dbReference>